<proteinExistence type="predicted"/>
<dbReference type="RefSeq" id="WP_115312643.1">
    <property type="nucleotide sequence ID" value="NZ_CP066042.1"/>
</dbReference>
<dbReference type="AlphaFoldDB" id="A0A380GZX9"/>
<keyword evidence="2" id="KW-1185">Reference proteome</keyword>
<evidence type="ECO:0000313" key="1">
    <source>
        <dbReference type="EMBL" id="SUM68256.1"/>
    </source>
</evidence>
<name>A0A380GZX9_9STAP</name>
<accession>A0A380GZX9</accession>
<sequence>MTLIILGLIKTFQGHDILNEASYYYNHAKTGQLVQDITNFDFNNLKNIDLEKLNPSDFF</sequence>
<dbReference type="GeneID" id="63935050"/>
<organism evidence="1 2">
    <name type="scientific">Staphylococcus saccharolyticus</name>
    <dbReference type="NCBI Taxonomy" id="33028"/>
    <lineage>
        <taxon>Bacteria</taxon>
        <taxon>Bacillati</taxon>
        <taxon>Bacillota</taxon>
        <taxon>Bacilli</taxon>
        <taxon>Bacillales</taxon>
        <taxon>Staphylococcaceae</taxon>
        <taxon>Staphylococcus</taxon>
    </lineage>
</organism>
<evidence type="ECO:0000313" key="2">
    <source>
        <dbReference type="Proteomes" id="UP000255425"/>
    </source>
</evidence>
<dbReference type="Proteomes" id="UP000255425">
    <property type="component" value="Unassembled WGS sequence"/>
</dbReference>
<reference evidence="1 2" key="1">
    <citation type="submission" date="2018-06" db="EMBL/GenBank/DDBJ databases">
        <authorList>
            <consortium name="Pathogen Informatics"/>
            <person name="Doyle S."/>
        </authorList>
    </citation>
    <scope>NUCLEOTIDE SEQUENCE [LARGE SCALE GENOMIC DNA]</scope>
    <source>
        <strain evidence="1 2">NCTC11807</strain>
    </source>
</reference>
<gene>
    <name evidence="1" type="ORF">NCTC11807_00479</name>
</gene>
<dbReference type="EMBL" id="UHDZ01000001">
    <property type="protein sequence ID" value="SUM68256.1"/>
    <property type="molecule type" value="Genomic_DNA"/>
</dbReference>
<protein>
    <submittedName>
        <fullName evidence="1">Uncharacterized protein</fullName>
    </submittedName>
</protein>